<comment type="similarity">
    <text evidence="1">Belongs to the PIH1 family.</text>
</comment>
<dbReference type="Pfam" id="PF08190">
    <property type="entry name" value="PIH1"/>
    <property type="match status" value="1"/>
</dbReference>
<dbReference type="Proteomes" id="UP001497392">
    <property type="component" value="Unassembled WGS sequence"/>
</dbReference>
<feature type="compositionally biased region" description="Basic and acidic residues" evidence="2">
    <location>
        <begin position="286"/>
        <end position="298"/>
    </location>
</feature>
<gene>
    <name evidence="4" type="primary">g2928</name>
    <name evidence="4" type="ORF">VP750_LOCUS2503</name>
</gene>
<dbReference type="EMBL" id="CAXHTA020000004">
    <property type="protein sequence ID" value="CAL5220844.1"/>
    <property type="molecule type" value="Genomic_DNA"/>
</dbReference>
<name>A0ABP1FNU9_9CHLO</name>
<feature type="domain" description="PIH1 N-terminal" evidence="3">
    <location>
        <begin position="45"/>
        <end position="209"/>
    </location>
</feature>
<evidence type="ECO:0000313" key="5">
    <source>
        <dbReference type="Proteomes" id="UP001497392"/>
    </source>
</evidence>
<comment type="caution">
    <text evidence="4">The sequence shown here is derived from an EMBL/GenBank/DDBJ whole genome shotgun (WGS) entry which is preliminary data.</text>
</comment>
<sequence>MEGVDFDMKDLTPMLSKFMDASGNIDPSKAPPDMTDLLERLKGYQQGQQQGGGAPVITPKPGFVVKATDPSGQKFFLNMCTSEHVISPASWQKHQGDEKFRQRIEEAVKVAPGEGSELLRFPMSLGDPRQDKDHSGQPCTVLDIVFSPQTMDMAEHSRPLKNFLVELALAWAARAHALELGGSGQWKLPRMRYKGDTVKPQRLRLQRNEPNLEEIKQPSTALRELQQAAAKTSQGAGVHLKQAATAPKRSTTAGKTPRPLPNASQEKQPQPAAKKEQSSKQAVQDDGGKPLRHTVEFHGRPVESVTVTVDLEPHNGRATSSSVAVGNPLVTVRRDQVYVEMHGREPLHIDLPFGVDAQQGKAHHMDAEQRLILELPYKPYRSFTEEKCRKLPLVNDFGFPDSYFMQLET</sequence>
<dbReference type="InterPro" id="IPR050734">
    <property type="entry name" value="PIH1/Kintoun_subfamily"/>
</dbReference>
<proteinExistence type="inferred from homology"/>
<feature type="region of interest" description="Disordered" evidence="2">
    <location>
        <begin position="228"/>
        <end position="298"/>
    </location>
</feature>
<reference evidence="4 5" key="1">
    <citation type="submission" date="2024-06" db="EMBL/GenBank/DDBJ databases">
        <authorList>
            <person name="Kraege A."/>
            <person name="Thomma B."/>
        </authorList>
    </citation>
    <scope>NUCLEOTIDE SEQUENCE [LARGE SCALE GENOMIC DNA]</scope>
</reference>
<accession>A0ABP1FNU9</accession>
<organism evidence="4 5">
    <name type="scientific">Coccomyxa viridis</name>
    <dbReference type="NCBI Taxonomy" id="1274662"/>
    <lineage>
        <taxon>Eukaryota</taxon>
        <taxon>Viridiplantae</taxon>
        <taxon>Chlorophyta</taxon>
        <taxon>core chlorophytes</taxon>
        <taxon>Trebouxiophyceae</taxon>
        <taxon>Trebouxiophyceae incertae sedis</taxon>
        <taxon>Coccomyxaceae</taxon>
        <taxon>Coccomyxa</taxon>
    </lineage>
</organism>
<evidence type="ECO:0000259" key="3">
    <source>
        <dbReference type="Pfam" id="PF08190"/>
    </source>
</evidence>
<protein>
    <submittedName>
        <fullName evidence="4">G2928 protein</fullName>
    </submittedName>
</protein>
<evidence type="ECO:0000313" key="4">
    <source>
        <dbReference type="EMBL" id="CAL5220844.1"/>
    </source>
</evidence>
<evidence type="ECO:0000256" key="1">
    <source>
        <dbReference type="ARBA" id="ARBA00008511"/>
    </source>
</evidence>
<dbReference type="PANTHER" id="PTHR22997">
    <property type="entry name" value="PIH1 DOMAIN-CONTAINING PROTEIN 1"/>
    <property type="match status" value="1"/>
</dbReference>
<keyword evidence="5" id="KW-1185">Reference proteome</keyword>
<evidence type="ECO:0000256" key="2">
    <source>
        <dbReference type="SAM" id="MobiDB-lite"/>
    </source>
</evidence>
<dbReference type="InterPro" id="IPR012981">
    <property type="entry name" value="PIH1_N"/>
</dbReference>
<dbReference type="PANTHER" id="PTHR22997:SF11">
    <property type="entry name" value="PIH1 N-TERMINAL DOMAIN-CONTAINING PROTEIN"/>
    <property type="match status" value="1"/>
</dbReference>